<dbReference type="Proteomes" id="UP001592528">
    <property type="component" value="Unassembled WGS sequence"/>
</dbReference>
<comment type="caution">
    <text evidence="1">The sequence shown here is derived from an EMBL/GenBank/DDBJ whole genome shotgun (WGS) entry which is preliminary data.</text>
</comment>
<organism evidence="1 2">
    <name type="scientific">Streptacidiphilus cavernicola</name>
    <dbReference type="NCBI Taxonomy" id="3342716"/>
    <lineage>
        <taxon>Bacteria</taxon>
        <taxon>Bacillati</taxon>
        <taxon>Actinomycetota</taxon>
        <taxon>Actinomycetes</taxon>
        <taxon>Kitasatosporales</taxon>
        <taxon>Streptomycetaceae</taxon>
        <taxon>Streptacidiphilus</taxon>
    </lineage>
</organism>
<dbReference type="RefSeq" id="WP_051724915.1">
    <property type="nucleotide sequence ID" value="NZ_JBHEZZ010000001.1"/>
</dbReference>
<accession>A0ABV6UEG7</accession>
<name>A0ABV6UEG7_9ACTN</name>
<evidence type="ECO:0000313" key="2">
    <source>
        <dbReference type="Proteomes" id="UP001592528"/>
    </source>
</evidence>
<protein>
    <submittedName>
        <fullName evidence="1">Uncharacterized protein</fullName>
    </submittedName>
</protein>
<keyword evidence="2" id="KW-1185">Reference proteome</keyword>
<evidence type="ECO:0000313" key="1">
    <source>
        <dbReference type="EMBL" id="MFC1399852.1"/>
    </source>
</evidence>
<proteinExistence type="predicted"/>
<dbReference type="EMBL" id="JBHEZZ010000001">
    <property type="protein sequence ID" value="MFC1399852.1"/>
    <property type="molecule type" value="Genomic_DNA"/>
</dbReference>
<gene>
    <name evidence="1" type="ORF">ACEZDJ_00915</name>
</gene>
<sequence length="126" mass="12741">MFAAEFPSDPFPAALPTPSCDLVRVPERQGLETVDILRLRGACGPVLLEDADATLSFLVPAGAVDTWQLPGGSCTEALAPEDDGAWLLPPSPERALTDPAQLCAALGEAARTLAASGSGAAAADGA</sequence>
<reference evidence="1 2" key="1">
    <citation type="submission" date="2024-09" db="EMBL/GenBank/DDBJ databases">
        <authorList>
            <person name="Lee S.D."/>
        </authorList>
    </citation>
    <scope>NUCLEOTIDE SEQUENCE [LARGE SCALE GENOMIC DNA]</scope>
    <source>
        <strain evidence="1 2">N1-5</strain>
    </source>
</reference>